<dbReference type="EMBL" id="JARIHO010000024">
    <property type="protein sequence ID" value="KAJ7342745.1"/>
    <property type="molecule type" value="Genomic_DNA"/>
</dbReference>
<comment type="caution">
    <text evidence="1">The sequence shown here is derived from an EMBL/GenBank/DDBJ whole genome shotgun (WGS) entry which is preliminary data.</text>
</comment>
<protein>
    <submittedName>
        <fullName evidence="1">Uncharacterized protein</fullName>
    </submittedName>
</protein>
<dbReference type="AlphaFoldDB" id="A0AAD6ZW82"/>
<gene>
    <name evidence="1" type="ORF">DFH08DRAFT_235227</name>
</gene>
<proteinExistence type="predicted"/>
<evidence type="ECO:0000313" key="2">
    <source>
        <dbReference type="Proteomes" id="UP001218218"/>
    </source>
</evidence>
<dbReference type="Proteomes" id="UP001218218">
    <property type="component" value="Unassembled WGS sequence"/>
</dbReference>
<keyword evidence="2" id="KW-1185">Reference proteome</keyword>
<accession>A0AAD6ZW82</accession>
<reference evidence="1" key="1">
    <citation type="submission" date="2023-03" db="EMBL/GenBank/DDBJ databases">
        <title>Massive genome expansion in bonnet fungi (Mycena s.s.) driven by repeated elements and novel gene families across ecological guilds.</title>
        <authorList>
            <consortium name="Lawrence Berkeley National Laboratory"/>
            <person name="Harder C.B."/>
            <person name="Miyauchi S."/>
            <person name="Viragh M."/>
            <person name="Kuo A."/>
            <person name="Thoen E."/>
            <person name="Andreopoulos B."/>
            <person name="Lu D."/>
            <person name="Skrede I."/>
            <person name="Drula E."/>
            <person name="Henrissat B."/>
            <person name="Morin E."/>
            <person name="Kohler A."/>
            <person name="Barry K."/>
            <person name="LaButti K."/>
            <person name="Morin E."/>
            <person name="Salamov A."/>
            <person name="Lipzen A."/>
            <person name="Mereny Z."/>
            <person name="Hegedus B."/>
            <person name="Baldrian P."/>
            <person name="Stursova M."/>
            <person name="Weitz H."/>
            <person name="Taylor A."/>
            <person name="Grigoriev I.V."/>
            <person name="Nagy L.G."/>
            <person name="Martin F."/>
            <person name="Kauserud H."/>
        </authorList>
    </citation>
    <scope>NUCLEOTIDE SEQUENCE</scope>
    <source>
        <strain evidence="1">CBHHK002</strain>
    </source>
</reference>
<sequence length="259" mass="29257">MASLDPTLSCHSSSSVCILPSFKTFKSRANAHTASVHAHLLIHLWHWSLPHKHTHSDFVVLHPGHRKPPFLLSMESRRNRCSYIPIYIDLQDVYLLECAHASTVHDGVALFFIGTRGDISHQACTSIEVPAWSSAYIHGSKSSLGLFSDSRRNWRAYIHTPAHTSCVYLLGDAHISTGVAFLAFSAHLTWTFLPSLCVHGTATHLLCMDYADWLPTVPHKLAPCPMHLWPFRCDIVLPQLHNFYPVILIFFNPYPQIYL</sequence>
<name>A0AAD6ZW82_9AGAR</name>
<evidence type="ECO:0000313" key="1">
    <source>
        <dbReference type="EMBL" id="KAJ7342745.1"/>
    </source>
</evidence>
<organism evidence="1 2">
    <name type="scientific">Mycena albidolilacea</name>
    <dbReference type="NCBI Taxonomy" id="1033008"/>
    <lineage>
        <taxon>Eukaryota</taxon>
        <taxon>Fungi</taxon>
        <taxon>Dikarya</taxon>
        <taxon>Basidiomycota</taxon>
        <taxon>Agaricomycotina</taxon>
        <taxon>Agaricomycetes</taxon>
        <taxon>Agaricomycetidae</taxon>
        <taxon>Agaricales</taxon>
        <taxon>Marasmiineae</taxon>
        <taxon>Mycenaceae</taxon>
        <taxon>Mycena</taxon>
    </lineage>
</organism>